<name>A0A146L3V8_LYGHE</name>
<proteinExistence type="predicted"/>
<sequence length="117" mass="12948">FNPASGGGIFNPPSGGGIFNQPSNNGLIVPDGSGPTFPGGWTPGGGILPYNPNRNPVIPYNPYNPNPYSPYNPYHPIPYNPYSPYNPRPYNPYNPYNPQPTEQPWYAFLDPLHIFTR</sequence>
<feature type="compositionally biased region" description="Gly residues" evidence="1">
    <location>
        <begin position="1"/>
        <end position="18"/>
    </location>
</feature>
<evidence type="ECO:0000313" key="2">
    <source>
        <dbReference type="EMBL" id="JAQ02315.1"/>
    </source>
</evidence>
<dbReference type="EMBL" id="GDHC01016314">
    <property type="protein sequence ID" value="JAQ02315.1"/>
    <property type="molecule type" value="Transcribed_RNA"/>
</dbReference>
<feature type="non-terminal residue" evidence="2">
    <location>
        <position position="1"/>
    </location>
</feature>
<feature type="region of interest" description="Disordered" evidence="1">
    <location>
        <begin position="1"/>
        <end position="48"/>
    </location>
</feature>
<organism evidence="2">
    <name type="scientific">Lygus hesperus</name>
    <name type="common">Western plant bug</name>
    <dbReference type="NCBI Taxonomy" id="30085"/>
    <lineage>
        <taxon>Eukaryota</taxon>
        <taxon>Metazoa</taxon>
        <taxon>Ecdysozoa</taxon>
        <taxon>Arthropoda</taxon>
        <taxon>Hexapoda</taxon>
        <taxon>Insecta</taxon>
        <taxon>Pterygota</taxon>
        <taxon>Neoptera</taxon>
        <taxon>Paraneoptera</taxon>
        <taxon>Hemiptera</taxon>
        <taxon>Heteroptera</taxon>
        <taxon>Panheteroptera</taxon>
        <taxon>Cimicomorpha</taxon>
        <taxon>Miridae</taxon>
        <taxon>Mirini</taxon>
        <taxon>Lygus</taxon>
    </lineage>
</organism>
<evidence type="ECO:0000256" key="1">
    <source>
        <dbReference type="SAM" id="MobiDB-lite"/>
    </source>
</evidence>
<reference evidence="2" key="1">
    <citation type="journal article" date="2016" name="Gigascience">
        <title>De novo construction of an expanded transcriptome assembly for the western tarnished plant bug, Lygus hesperus.</title>
        <authorList>
            <person name="Tassone E.E."/>
            <person name="Geib S.M."/>
            <person name="Hall B."/>
            <person name="Fabrick J.A."/>
            <person name="Brent C.S."/>
            <person name="Hull J.J."/>
        </authorList>
    </citation>
    <scope>NUCLEOTIDE SEQUENCE</scope>
</reference>
<gene>
    <name evidence="2" type="ORF">g.29136</name>
</gene>
<accession>A0A146L3V8</accession>
<protein>
    <submittedName>
        <fullName evidence="2">Uncharacterized protein</fullName>
    </submittedName>
</protein>
<dbReference type="AlphaFoldDB" id="A0A146L3V8"/>